<organism evidence="2 3">
    <name type="scientific">Serratia phage CHI14</name>
    <dbReference type="NCBI Taxonomy" id="2006941"/>
    <lineage>
        <taxon>Viruses</taxon>
        <taxon>Duplodnaviria</taxon>
        <taxon>Heunggongvirae</taxon>
        <taxon>Uroviricota</taxon>
        <taxon>Caudoviricetes</taxon>
        <taxon>Pantevenvirales</taxon>
        <taxon>Straboviridae</taxon>
        <taxon>Tevenvirinae</taxon>
        <taxon>Winklervirus</taxon>
        <taxon>Winklervirus chi14</taxon>
    </lineage>
</organism>
<dbReference type="Pfam" id="PF24204">
    <property type="entry name" value="DUF7428"/>
    <property type="match status" value="1"/>
</dbReference>
<dbReference type="InterPro" id="IPR055851">
    <property type="entry name" value="DUF7428"/>
</dbReference>
<accession>A0A1Z1LXS3</accession>
<evidence type="ECO:0000259" key="1">
    <source>
        <dbReference type="Pfam" id="PF24204"/>
    </source>
</evidence>
<proteinExistence type="predicted"/>
<sequence length="55" mass="6140">MILHVQIADAKRLSASLENNPMVEVSNITINAGVMICEVDAPDFIDFPEWIKVIK</sequence>
<name>A0A1Z1LXS3_9CAUD</name>
<dbReference type="KEGG" id="vg:40085616"/>
<keyword evidence="3" id="KW-1185">Reference proteome</keyword>
<protein>
    <recommendedName>
        <fullName evidence="1">DUF7428 domain-containing protein</fullName>
    </recommendedName>
</protein>
<reference evidence="2 3" key="1">
    <citation type="submission" date="2017-04" db="EMBL/GenBank/DDBJ databases">
        <title>Environmental T4-family bacteriophages evolve to escape abortive infection via multiple routes in a bacterial host employing altruistic suicide through Type III toxin-antitoxin systems.</title>
        <authorList>
            <person name="Chen B."/>
            <person name="Salmond G.P.C."/>
            <person name="Akusobi C."/>
            <person name="Fang X."/>
        </authorList>
    </citation>
    <scope>NUCLEOTIDE SEQUENCE [LARGE SCALE GENOMIC DNA]</scope>
</reference>
<dbReference type="GeneID" id="40085616"/>
<dbReference type="RefSeq" id="YP_009609532.1">
    <property type="nucleotide sequence ID" value="NC_041996.1"/>
</dbReference>
<evidence type="ECO:0000313" key="3">
    <source>
        <dbReference type="Proteomes" id="UP000225148"/>
    </source>
</evidence>
<dbReference type="Proteomes" id="UP000225148">
    <property type="component" value="Segment"/>
</dbReference>
<dbReference type="EMBL" id="MF036690">
    <property type="protein sequence ID" value="ARW57630.1"/>
    <property type="molecule type" value="Genomic_DNA"/>
</dbReference>
<dbReference type="OrthoDB" id="26617at10239"/>
<feature type="domain" description="DUF7428" evidence="1">
    <location>
        <begin position="1"/>
        <end position="55"/>
    </location>
</feature>
<evidence type="ECO:0000313" key="2">
    <source>
        <dbReference type="EMBL" id="ARW57630.1"/>
    </source>
</evidence>